<dbReference type="AlphaFoldDB" id="A0A195BDY8"/>
<dbReference type="STRING" id="520822.A0A195BDY8"/>
<keyword evidence="2" id="KW-1185">Reference proteome</keyword>
<reference evidence="1 2" key="1">
    <citation type="submission" date="2015-09" db="EMBL/GenBank/DDBJ databases">
        <title>Atta colombica WGS genome.</title>
        <authorList>
            <person name="Nygaard S."/>
            <person name="Hu H."/>
            <person name="Boomsma J."/>
            <person name="Zhang G."/>
        </authorList>
    </citation>
    <scope>NUCLEOTIDE SEQUENCE [LARGE SCALE GENOMIC DNA]</scope>
    <source>
        <strain evidence="1">Treedump-2</strain>
        <tissue evidence="1">Whole body</tissue>
    </source>
</reference>
<evidence type="ECO:0000313" key="1">
    <source>
        <dbReference type="EMBL" id="KYM82429.1"/>
    </source>
</evidence>
<proteinExistence type="predicted"/>
<dbReference type="EMBL" id="KQ976511">
    <property type="protein sequence ID" value="KYM82429.1"/>
    <property type="molecule type" value="Genomic_DNA"/>
</dbReference>
<gene>
    <name evidence="1" type="ORF">ALC53_06918</name>
</gene>
<organism evidence="1 2">
    <name type="scientific">Atta colombica</name>
    <dbReference type="NCBI Taxonomy" id="520822"/>
    <lineage>
        <taxon>Eukaryota</taxon>
        <taxon>Metazoa</taxon>
        <taxon>Ecdysozoa</taxon>
        <taxon>Arthropoda</taxon>
        <taxon>Hexapoda</taxon>
        <taxon>Insecta</taxon>
        <taxon>Pterygota</taxon>
        <taxon>Neoptera</taxon>
        <taxon>Endopterygota</taxon>
        <taxon>Hymenoptera</taxon>
        <taxon>Apocrita</taxon>
        <taxon>Aculeata</taxon>
        <taxon>Formicoidea</taxon>
        <taxon>Formicidae</taxon>
        <taxon>Myrmicinae</taxon>
        <taxon>Atta</taxon>
    </lineage>
</organism>
<sequence>MRLQAYDHGDPMTMVAPTGLATRNEIVVLCLFLDTCEEELKNASFDPRIGFTIRNLLVKDSNWYKCSIEKDDEEYAVNYVLSVHRKCGLDSRC</sequence>
<accession>A0A195BDY8</accession>
<dbReference type="Gene3D" id="2.60.40.10">
    <property type="entry name" value="Immunoglobulins"/>
    <property type="match status" value="1"/>
</dbReference>
<dbReference type="Proteomes" id="UP000078540">
    <property type="component" value="Unassembled WGS sequence"/>
</dbReference>
<evidence type="ECO:0000313" key="2">
    <source>
        <dbReference type="Proteomes" id="UP000078540"/>
    </source>
</evidence>
<name>A0A195BDY8_9HYME</name>
<dbReference type="InterPro" id="IPR013783">
    <property type="entry name" value="Ig-like_fold"/>
</dbReference>
<protein>
    <submittedName>
        <fullName evidence="1">Uncharacterized protein</fullName>
    </submittedName>
</protein>